<feature type="compositionally biased region" description="Polar residues" evidence="1">
    <location>
        <begin position="18"/>
        <end position="29"/>
    </location>
</feature>
<dbReference type="AlphaFoldDB" id="A0A9P7ZUD1"/>
<evidence type="ECO:0000259" key="2">
    <source>
        <dbReference type="PROSITE" id="PS50011"/>
    </source>
</evidence>
<feature type="compositionally biased region" description="Basic and acidic residues" evidence="1">
    <location>
        <begin position="1"/>
        <end position="12"/>
    </location>
</feature>
<dbReference type="Gene3D" id="1.10.510.10">
    <property type="entry name" value="Transferase(Phosphotransferase) domain 1"/>
    <property type="match status" value="1"/>
</dbReference>
<dbReference type="RefSeq" id="XP_046121732.1">
    <property type="nucleotide sequence ID" value="XM_046258885.1"/>
</dbReference>
<evidence type="ECO:0000313" key="3">
    <source>
        <dbReference type="EMBL" id="KAG9257808.1"/>
    </source>
</evidence>
<dbReference type="GO" id="GO:0004672">
    <property type="term" value="F:protein kinase activity"/>
    <property type="evidence" value="ECO:0007669"/>
    <property type="project" value="InterPro"/>
</dbReference>
<gene>
    <name evidence="3" type="ORF">F5Z01DRAFT_301817</name>
</gene>
<dbReference type="InterPro" id="IPR011009">
    <property type="entry name" value="Kinase-like_dom_sf"/>
</dbReference>
<protein>
    <recommendedName>
        <fullName evidence="2">Protein kinase domain-containing protein</fullName>
    </recommendedName>
</protein>
<dbReference type="PROSITE" id="PS50011">
    <property type="entry name" value="PROTEIN_KINASE_DOM"/>
    <property type="match status" value="1"/>
</dbReference>
<comment type="caution">
    <text evidence="3">The sequence shown here is derived from an EMBL/GenBank/DDBJ whole genome shotgun (WGS) entry which is preliminary data.</text>
</comment>
<feature type="region of interest" description="Disordered" evidence="1">
    <location>
        <begin position="1"/>
        <end position="43"/>
    </location>
</feature>
<dbReference type="InterPro" id="IPR000719">
    <property type="entry name" value="Prot_kinase_dom"/>
</dbReference>
<organism evidence="3 4">
    <name type="scientific">Emericellopsis atlantica</name>
    <dbReference type="NCBI Taxonomy" id="2614577"/>
    <lineage>
        <taxon>Eukaryota</taxon>
        <taxon>Fungi</taxon>
        <taxon>Dikarya</taxon>
        <taxon>Ascomycota</taxon>
        <taxon>Pezizomycotina</taxon>
        <taxon>Sordariomycetes</taxon>
        <taxon>Hypocreomycetidae</taxon>
        <taxon>Hypocreales</taxon>
        <taxon>Bionectriaceae</taxon>
        <taxon>Emericellopsis</taxon>
    </lineage>
</organism>
<dbReference type="OrthoDB" id="4062651at2759"/>
<feature type="domain" description="Protein kinase" evidence="2">
    <location>
        <begin position="196"/>
        <end position="568"/>
    </location>
</feature>
<evidence type="ECO:0000256" key="1">
    <source>
        <dbReference type="SAM" id="MobiDB-lite"/>
    </source>
</evidence>
<evidence type="ECO:0000313" key="4">
    <source>
        <dbReference type="Proteomes" id="UP000887229"/>
    </source>
</evidence>
<name>A0A9P7ZUD1_9HYPO</name>
<dbReference type="GO" id="GO:0005524">
    <property type="term" value="F:ATP binding"/>
    <property type="evidence" value="ECO:0007669"/>
    <property type="project" value="InterPro"/>
</dbReference>
<reference evidence="3" key="1">
    <citation type="journal article" date="2021" name="IMA Fungus">
        <title>Genomic characterization of three marine fungi, including Emericellopsis atlantica sp. nov. with signatures of a generalist lifestyle and marine biomass degradation.</title>
        <authorList>
            <person name="Hagestad O.C."/>
            <person name="Hou L."/>
            <person name="Andersen J.H."/>
            <person name="Hansen E.H."/>
            <person name="Altermark B."/>
            <person name="Li C."/>
            <person name="Kuhnert E."/>
            <person name="Cox R.J."/>
            <person name="Crous P.W."/>
            <person name="Spatafora J.W."/>
            <person name="Lail K."/>
            <person name="Amirebrahimi M."/>
            <person name="Lipzen A."/>
            <person name="Pangilinan J."/>
            <person name="Andreopoulos W."/>
            <person name="Hayes R.D."/>
            <person name="Ng V."/>
            <person name="Grigoriev I.V."/>
            <person name="Jackson S.A."/>
            <person name="Sutton T.D.S."/>
            <person name="Dobson A.D.W."/>
            <person name="Rama T."/>
        </authorList>
    </citation>
    <scope>NUCLEOTIDE SEQUENCE</scope>
    <source>
        <strain evidence="3">TS7</strain>
    </source>
</reference>
<proteinExistence type="predicted"/>
<dbReference type="SUPFAM" id="SSF56112">
    <property type="entry name" value="Protein kinase-like (PK-like)"/>
    <property type="match status" value="1"/>
</dbReference>
<dbReference type="EMBL" id="MU251244">
    <property type="protein sequence ID" value="KAG9257808.1"/>
    <property type="molecule type" value="Genomic_DNA"/>
</dbReference>
<sequence length="576" mass="65543">MELSEESIHDVIHPTAAFGTQQPSRAQRQNVEEDPPSWESSLLNPKNRIDSLEIPDSPLWTIDGCTAYGAQLYATPLFFKSMPPLRMDVYIPEPTKLPLAVREVLDVDVVFHTRDKHRISWLGLTRHIVRILHFWAKQMEDPREIYHNMPFGSRILLRNLPMNIADAVVMTVPAHHLEAQLHTLPSLQQCWAAEIKDYPPTLDLGELTYISQIHDSVSLVMINNKPWIFKALTSDSKYLYHELRKLLTIPPHPNVMSRPAHLITKKCSFGEKAVVLGFTLEYHVHGSLRDLIPFLRLHGRVSLQQQTKWSVQLASALVHLRTIPGMFYPDLRLDNIVLSASDDIVMVDFEQRGVWCEFAAPEINAIEYVRMIAVDKEISPAISDKYSKILEAMVPGWEFMTEGEDYIWPNTGYNIAWTALTPTEQEACEVYMLGRVLWCIFEGKSAPQRGAVWLSYRFEPVVEFPGFTSTPGPIRDLIRRCTSGAQPGLSSLIVREGNQLVLRRLEHTGLSTPEQVQETAKQFWSQEVEASGHWLAARAEGIAKGDWNENYYNRPMLKAVLAELETYARTLADGAS</sequence>
<accession>A0A9P7ZUD1</accession>
<dbReference type="GeneID" id="70289788"/>
<dbReference type="Proteomes" id="UP000887229">
    <property type="component" value="Unassembled WGS sequence"/>
</dbReference>
<keyword evidence="4" id="KW-1185">Reference proteome</keyword>